<keyword evidence="1" id="KW-0732">Signal</keyword>
<dbReference type="Proteomes" id="UP000299102">
    <property type="component" value="Unassembled WGS sequence"/>
</dbReference>
<organism evidence="2 3">
    <name type="scientific">Eumeta variegata</name>
    <name type="common">Bagworm moth</name>
    <name type="synonym">Eumeta japonica</name>
    <dbReference type="NCBI Taxonomy" id="151549"/>
    <lineage>
        <taxon>Eukaryota</taxon>
        <taxon>Metazoa</taxon>
        <taxon>Ecdysozoa</taxon>
        <taxon>Arthropoda</taxon>
        <taxon>Hexapoda</taxon>
        <taxon>Insecta</taxon>
        <taxon>Pterygota</taxon>
        <taxon>Neoptera</taxon>
        <taxon>Endopterygota</taxon>
        <taxon>Lepidoptera</taxon>
        <taxon>Glossata</taxon>
        <taxon>Ditrysia</taxon>
        <taxon>Tineoidea</taxon>
        <taxon>Psychidae</taxon>
        <taxon>Oiketicinae</taxon>
        <taxon>Eumeta</taxon>
    </lineage>
</organism>
<feature type="chain" id="PRO_5020040622" description="Secreted protein" evidence="1">
    <location>
        <begin position="19"/>
        <end position="94"/>
    </location>
</feature>
<evidence type="ECO:0000256" key="1">
    <source>
        <dbReference type="SAM" id="SignalP"/>
    </source>
</evidence>
<evidence type="ECO:0000313" key="2">
    <source>
        <dbReference type="EMBL" id="GBP94042.1"/>
    </source>
</evidence>
<proteinExistence type="predicted"/>
<evidence type="ECO:0008006" key="4">
    <source>
        <dbReference type="Google" id="ProtNLM"/>
    </source>
</evidence>
<keyword evidence="3" id="KW-1185">Reference proteome</keyword>
<evidence type="ECO:0000313" key="3">
    <source>
        <dbReference type="Proteomes" id="UP000299102"/>
    </source>
</evidence>
<sequence>MNRGVYLLVFGKTFLTLSITIKFDAIQQVERQAYHAPACCGGAWDVNAGTCWRLPREQHVAGSITGSLCACYNEVTPFKPLTTCAPLPRTVATV</sequence>
<comment type="caution">
    <text evidence="2">The sequence shown here is derived from an EMBL/GenBank/DDBJ whole genome shotgun (WGS) entry which is preliminary data.</text>
</comment>
<reference evidence="2 3" key="1">
    <citation type="journal article" date="2019" name="Commun. Biol.">
        <title>The bagworm genome reveals a unique fibroin gene that provides high tensile strength.</title>
        <authorList>
            <person name="Kono N."/>
            <person name="Nakamura H."/>
            <person name="Ohtoshi R."/>
            <person name="Tomita M."/>
            <person name="Numata K."/>
            <person name="Arakawa K."/>
        </authorList>
    </citation>
    <scope>NUCLEOTIDE SEQUENCE [LARGE SCALE GENOMIC DNA]</scope>
</reference>
<name>A0A4C2A2R9_EUMVA</name>
<dbReference type="EMBL" id="BGZK01002451">
    <property type="protein sequence ID" value="GBP94042.1"/>
    <property type="molecule type" value="Genomic_DNA"/>
</dbReference>
<dbReference type="AlphaFoldDB" id="A0A4C2A2R9"/>
<protein>
    <recommendedName>
        <fullName evidence="4">Secreted protein</fullName>
    </recommendedName>
</protein>
<gene>
    <name evidence="2" type="ORF">EVAR_100896_1</name>
</gene>
<accession>A0A4C2A2R9</accession>
<feature type="signal peptide" evidence="1">
    <location>
        <begin position="1"/>
        <end position="18"/>
    </location>
</feature>